<evidence type="ECO:0000256" key="1">
    <source>
        <dbReference type="SAM" id="MobiDB-lite"/>
    </source>
</evidence>
<feature type="compositionally biased region" description="Acidic residues" evidence="1">
    <location>
        <begin position="42"/>
        <end position="56"/>
    </location>
</feature>
<dbReference type="CDD" id="cd09272">
    <property type="entry name" value="RNase_HI_RT_Ty1"/>
    <property type="match status" value="1"/>
</dbReference>
<proteinExistence type="predicted"/>
<protein>
    <submittedName>
        <fullName evidence="2">Retrovirus-related Pol polyprotein from transposon TNT 1-94</fullName>
    </submittedName>
</protein>
<feature type="region of interest" description="Disordered" evidence="1">
    <location>
        <begin position="296"/>
        <end position="345"/>
    </location>
</feature>
<dbReference type="PANTHER" id="PTHR11439:SF491">
    <property type="entry name" value="INTEGRASE CATALYTIC DOMAIN-CONTAINING PROTEIN"/>
    <property type="match status" value="1"/>
</dbReference>
<sequence>MVSNESVKYNDTLKDSGAGDKSVEELQVKVELQRLNNHMPEEDQTYQEDGDDEDGGDQATDQPPDLTDYYLVQERDPWKRMKPLRIDNGKSVKMPLGGNFKLSLKDYPVRDCDVERMSKVPYANAVESLMYLMVCTRPDIAYAATLQHVVALSTTEAEYMALTKAVKEGIWLMRLLEELVIELNTMVVNCDNQGTIHLSRNHVFHERTKHINVRYHFIREVLEAKTVKVLKANIKPKVEIVEFSLYFSHMEFIQASIQERAKHNRDYDRRMNDKMMHSKEGKVDLSKSLNAGLVITKGSRTDSDKQDTNSTSRNDTDALDVDIRLKSNKEPGLSSRPGLHSMTPATSNTGLISNPVSQQPCIPPNTDDWICLFQPMFDEYFNPLTTVVSPVQKAATLRAEVLVDSLVSTFIYQDALSTRSSSNMRQIHTSFEHLGRWTKDYLIANVVGDSSRSANPTEKHLQVMKWIFRYLKGTTNTGLWYSKDTDISLTAYADADHAEC</sequence>
<organism evidence="2">
    <name type="scientific">Tanacetum cinerariifolium</name>
    <name type="common">Dalmatian daisy</name>
    <name type="synonym">Chrysanthemum cinerariifolium</name>
    <dbReference type="NCBI Taxonomy" id="118510"/>
    <lineage>
        <taxon>Eukaryota</taxon>
        <taxon>Viridiplantae</taxon>
        <taxon>Streptophyta</taxon>
        <taxon>Embryophyta</taxon>
        <taxon>Tracheophyta</taxon>
        <taxon>Spermatophyta</taxon>
        <taxon>Magnoliopsida</taxon>
        <taxon>eudicotyledons</taxon>
        <taxon>Gunneridae</taxon>
        <taxon>Pentapetalae</taxon>
        <taxon>asterids</taxon>
        <taxon>campanulids</taxon>
        <taxon>Asterales</taxon>
        <taxon>Asteraceae</taxon>
        <taxon>Asteroideae</taxon>
        <taxon>Anthemideae</taxon>
        <taxon>Anthemidinae</taxon>
        <taxon>Tanacetum</taxon>
    </lineage>
</organism>
<feature type="compositionally biased region" description="Basic and acidic residues" evidence="1">
    <location>
        <begin position="11"/>
        <end position="32"/>
    </location>
</feature>
<dbReference type="EMBL" id="BKCJ010171219">
    <property type="protein sequence ID" value="GEY34955.1"/>
    <property type="molecule type" value="Genomic_DNA"/>
</dbReference>
<gene>
    <name evidence="2" type="ORF">Tci_406929</name>
</gene>
<dbReference type="AlphaFoldDB" id="A0A699HKS5"/>
<reference evidence="2" key="1">
    <citation type="journal article" date="2019" name="Sci. Rep.">
        <title>Draft genome of Tanacetum cinerariifolium, the natural source of mosquito coil.</title>
        <authorList>
            <person name="Yamashiro T."/>
            <person name="Shiraishi A."/>
            <person name="Satake H."/>
            <person name="Nakayama K."/>
        </authorList>
    </citation>
    <scope>NUCLEOTIDE SEQUENCE</scope>
</reference>
<dbReference type="PANTHER" id="PTHR11439">
    <property type="entry name" value="GAG-POL-RELATED RETROTRANSPOSON"/>
    <property type="match status" value="1"/>
</dbReference>
<evidence type="ECO:0000313" key="2">
    <source>
        <dbReference type="EMBL" id="GEY34955.1"/>
    </source>
</evidence>
<accession>A0A699HKS5</accession>
<name>A0A699HKS5_TANCI</name>
<comment type="caution">
    <text evidence="2">The sequence shown here is derived from an EMBL/GenBank/DDBJ whole genome shotgun (WGS) entry which is preliminary data.</text>
</comment>
<feature type="region of interest" description="Disordered" evidence="1">
    <location>
        <begin position="1"/>
        <end position="66"/>
    </location>
</feature>